<keyword evidence="3" id="KW-0378">Hydrolase</keyword>
<dbReference type="Proteomes" id="UP000316726">
    <property type="component" value="Chromosome 4"/>
</dbReference>
<accession>A0A5B8MNN0</accession>
<dbReference type="Pfam" id="PF13180">
    <property type="entry name" value="PDZ_2"/>
    <property type="match status" value="1"/>
</dbReference>
<gene>
    <name evidence="5" type="ORF">A3770_04p34680</name>
</gene>
<dbReference type="PANTHER" id="PTHR22939">
    <property type="entry name" value="SERINE PROTEASE FAMILY S1C HTRA-RELATED"/>
    <property type="match status" value="1"/>
</dbReference>
<keyword evidence="2 5" id="KW-0645">Protease</keyword>
<organism evidence="5 6">
    <name type="scientific">Chloropicon primus</name>
    <dbReference type="NCBI Taxonomy" id="1764295"/>
    <lineage>
        <taxon>Eukaryota</taxon>
        <taxon>Viridiplantae</taxon>
        <taxon>Chlorophyta</taxon>
        <taxon>Chloropicophyceae</taxon>
        <taxon>Chloropicales</taxon>
        <taxon>Chloropicaceae</taxon>
        <taxon>Chloropicon</taxon>
    </lineage>
</organism>
<feature type="domain" description="PDZ" evidence="4">
    <location>
        <begin position="302"/>
        <end position="390"/>
    </location>
</feature>
<dbReference type="SUPFAM" id="SSF50156">
    <property type="entry name" value="PDZ domain-like"/>
    <property type="match status" value="1"/>
</dbReference>
<dbReference type="OrthoDB" id="4217619at2759"/>
<reference evidence="5 6" key="1">
    <citation type="submission" date="2018-07" db="EMBL/GenBank/DDBJ databases">
        <title>The complete nuclear genome of the prasinophyte Chloropicon primus (CCMP1205).</title>
        <authorList>
            <person name="Pombert J.-F."/>
            <person name="Otis C."/>
            <person name="Turmel M."/>
            <person name="Lemieux C."/>
        </authorList>
    </citation>
    <scope>NUCLEOTIDE SEQUENCE [LARGE SCALE GENOMIC DNA]</scope>
    <source>
        <strain evidence="5 6">CCMP1205</strain>
    </source>
</reference>
<dbReference type="Gene3D" id="2.40.10.120">
    <property type="match status" value="1"/>
</dbReference>
<proteinExistence type="inferred from homology"/>
<dbReference type="GO" id="GO:0004252">
    <property type="term" value="F:serine-type endopeptidase activity"/>
    <property type="evidence" value="ECO:0007669"/>
    <property type="project" value="InterPro"/>
</dbReference>
<evidence type="ECO:0000259" key="4">
    <source>
        <dbReference type="PROSITE" id="PS50106"/>
    </source>
</evidence>
<protein>
    <submittedName>
        <fullName evidence="5">Trypsin-like serine protease</fullName>
    </submittedName>
</protein>
<dbReference type="EMBL" id="CP031037">
    <property type="protein sequence ID" value="QDZ20950.1"/>
    <property type="molecule type" value="Genomic_DNA"/>
</dbReference>
<dbReference type="PROSITE" id="PS50106">
    <property type="entry name" value="PDZ"/>
    <property type="match status" value="1"/>
</dbReference>
<sequence length="393" mass="43039">MRWRVLSRLYTRGVYAWTRRAEEVRERRPREDLRVHATTREVAFACLGLGAGLLGSSWRYLQAEEEETNTFDAYFLSRPATKVSGSVVNIAFSNASRAQGGSGFIIDGKEGLIVTNQHVVESPSSRVWGRGRASKRDGGLTITLQDGRKFQGHVINGDPETDLAIVKLEDLNEVLPQVTLGDSRSIQLGEWVLALGSPLLLKNTVTAGIVSCVERKRGELGIPLSRTDYIQTDAAINVGNSGGPLVNLRGEVIGINTIKALSANNIAFAIPVETAKFVIKQILRHGRVVRPFIGIKMLDLTGSTISALRERDPRFPKVESGVFVPSVTPGSPAETAGFLHGDVIVEFDHRKVSKGQQILDLLGEEVGKRHQVVVVREHGEKKVLYVTSEESMS</sequence>
<evidence type="ECO:0000313" key="6">
    <source>
        <dbReference type="Proteomes" id="UP000316726"/>
    </source>
</evidence>
<dbReference type="InterPro" id="IPR001478">
    <property type="entry name" value="PDZ"/>
</dbReference>
<dbReference type="SUPFAM" id="SSF50494">
    <property type="entry name" value="Trypsin-like serine proteases"/>
    <property type="match status" value="1"/>
</dbReference>
<dbReference type="PRINTS" id="PR00834">
    <property type="entry name" value="PROTEASES2C"/>
</dbReference>
<dbReference type="AlphaFoldDB" id="A0A5B8MNN0"/>
<dbReference type="InterPro" id="IPR036034">
    <property type="entry name" value="PDZ_sf"/>
</dbReference>
<dbReference type="STRING" id="1764295.A0A5B8MNN0"/>
<dbReference type="SMART" id="SM00228">
    <property type="entry name" value="PDZ"/>
    <property type="match status" value="1"/>
</dbReference>
<dbReference type="InterPro" id="IPR001940">
    <property type="entry name" value="Peptidase_S1C"/>
</dbReference>
<evidence type="ECO:0000256" key="2">
    <source>
        <dbReference type="ARBA" id="ARBA00022670"/>
    </source>
</evidence>
<dbReference type="GO" id="GO:0006508">
    <property type="term" value="P:proteolysis"/>
    <property type="evidence" value="ECO:0007669"/>
    <property type="project" value="UniProtKB-KW"/>
</dbReference>
<dbReference type="Gene3D" id="2.30.42.10">
    <property type="match status" value="1"/>
</dbReference>
<dbReference type="Pfam" id="PF13365">
    <property type="entry name" value="Trypsin_2"/>
    <property type="match status" value="1"/>
</dbReference>
<name>A0A5B8MNN0_9CHLO</name>
<comment type="similarity">
    <text evidence="1">Belongs to the peptidase S1C family.</text>
</comment>
<evidence type="ECO:0000313" key="5">
    <source>
        <dbReference type="EMBL" id="QDZ20950.1"/>
    </source>
</evidence>
<dbReference type="InterPro" id="IPR009003">
    <property type="entry name" value="Peptidase_S1_PA"/>
</dbReference>
<evidence type="ECO:0000256" key="1">
    <source>
        <dbReference type="ARBA" id="ARBA00010541"/>
    </source>
</evidence>
<evidence type="ECO:0000256" key="3">
    <source>
        <dbReference type="ARBA" id="ARBA00022801"/>
    </source>
</evidence>
<keyword evidence="6" id="KW-1185">Reference proteome</keyword>
<dbReference type="PANTHER" id="PTHR22939:SF125">
    <property type="entry name" value="PROTEASE DO-LIKE 14-RELATED"/>
    <property type="match status" value="1"/>
</dbReference>